<dbReference type="GeneID" id="19333601"/>
<dbReference type="eggNOG" id="ENOG502RHG9">
    <property type="taxonomic scope" value="Eukaryota"/>
</dbReference>
<keyword evidence="3" id="KW-1185">Reference proteome</keyword>
<proteinExistence type="predicted"/>
<evidence type="ECO:0000256" key="1">
    <source>
        <dbReference type="SAM" id="MobiDB-lite"/>
    </source>
</evidence>
<dbReference type="VEuPathDB" id="FungiDB:MYCFIDRAFT_176649"/>
<dbReference type="EMBL" id="KB446560">
    <property type="protein sequence ID" value="EME81368.1"/>
    <property type="molecule type" value="Genomic_DNA"/>
</dbReference>
<feature type="compositionally biased region" description="Polar residues" evidence="1">
    <location>
        <begin position="157"/>
        <end position="166"/>
    </location>
</feature>
<dbReference type="AlphaFoldDB" id="M3AW65"/>
<dbReference type="HOGENOM" id="CLU_551084_0_0_1"/>
<dbReference type="OrthoDB" id="3881872at2759"/>
<feature type="region of interest" description="Disordered" evidence="1">
    <location>
        <begin position="157"/>
        <end position="215"/>
    </location>
</feature>
<gene>
    <name evidence="2" type="ORF">MYCFIDRAFT_176649</name>
</gene>
<dbReference type="RefSeq" id="XP_007928574.1">
    <property type="nucleotide sequence ID" value="XM_007930383.1"/>
</dbReference>
<accession>M3AW65</accession>
<evidence type="ECO:0000313" key="3">
    <source>
        <dbReference type="Proteomes" id="UP000016932"/>
    </source>
</evidence>
<protein>
    <submittedName>
        <fullName evidence="2">Uncharacterized protein</fullName>
    </submittedName>
</protein>
<sequence>MKVREQCQLREESLTAYSLVNSAIRITPAALPNTKLGLHSERGLLYCSKPWQSIPCLPAGLAPEDRRSFPDEKDEAYCSLICFALHRICIYCGWHSLDLIACECSVHLTTTLNTSFQSAYPRPYTTSETLITISMTGQRFLGFLPKKDKNPAEVLKDTTNTRQLPPNQLYIPATTPSDLTLGKENNVHSQQAPSTKEQNQEDDGFIRPKHQQRKFDQKVHEEKLTAAYDHDAKIRNGHRNMDGDWGREREKTQGAKNMIQEAQVKHQQLALKRATHTHKLKRNEQSTKTSFIGRYGTKSTVAAPLRTALHQVLFSDQVPGLIVRHTDTFPLPAGSTKKEGDPGVWKDRNGVLQEDKARTFIIDTRHVRRVKECRVLTHGDTGLAKVPKNEWVEHLNLMPYSAKEEDYTPQNPNAPILKVEYKTGRGALDRKTMVIRLSDPVIRDVDCDDLEKIGALTGESLRVLQDSLRKLEEKITWQVSMTAFGVFEFLDLDNA</sequence>
<dbReference type="KEGG" id="pfj:MYCFIDRAFT_176649"/>
<feature type="compositionally biased region" description="Polar residues" evidence="1">
    <location>
        <begin position="187"/>
        <end position="197"/>
    </location>
</feature>
<reference evidence="2 3" key="1">
    <citation type="journal article" date="2012" name="PLoS Pathog.">
        <title>Diverse lifestyles and strategies of plant pathogenesis encoded in the genomes of eighteen Dothideomycetes fungi.</title>
        <authorList>
            <person name="Ohm R.A."/>
            <person name="Feau N."/>
            <person name="Henrissat B."/>
            <person name="Schoch C.L."/>
            <person name="Horwitz B.A."/>
            <person name="Barry K.W."/>
            <person name="Condon B.J."/>
            <person name="Copeland A.C."/>
            <person name="Dhillon B."/>
            <person name="Glaser F."/>
            <person name="Hesse C.N."/>
            <person name="Kosti I."/>
            <person name="LaButti K."/>
            <person name="Lindquist E.A."/>
            <person name="Lucas S."/>
            <person name="Salamov A.A."/>
            <person name="Bradshaw R.E."/>
            <person name="Ciuffetti L."/>
            <person name="Hamelin R.C."/>
            <person name="Kema G.H.J."/>
            <person name="Lawrence C."/>
            <person name="Scott J.A."/>
            <person name="Spatafora J.W."/>
            <person name="Turgeon B.G."/>
            <person name="de Wit P.J.G.M."/>
            <person name="Zhong S."/>
            <person name="Goodwin S.B."/>
            <person name="Grigoriev I.V."/>
        </authorList>
    </citation>
    <scope>NUCLEOTIDE SEQUENCE [LARGE SCALE GENOMIC DNA]</scope>
    <source>
        <strain evidence="2 3">CIRAD86</strain>
    </source>
</reference>
<name>M3AW65_PSEFD</name>
<dbReference type="Proteomes" id="UP000016932">
    <property type="component" value="Unassembled WGS sequence"/>
</dbReference>
<evidence type="ECO:0000313" key="2">
    <source>
        <dbReference type="EMBL" id="EME81368.1"/>
    </source>
</evidence>
<organism evidence="2 3">
    <name type="scientific">Pseudocercospora fijiensis (strain CIRAD86)</name>
    <name type="common">Black leaf streak disease fungus</name>
    <name type="synonym">Mycosphaerella fijiensis</name>
    <dbReference type="NCBI Taxonomy" id="383855"/>
    <lineage>
        <taxon>Eukaryota</taxon>
        <taxon>Fungi</taxon>
        <taxon>Dikarya</taxon>
        <taxon>Ascomycota</taxon>
        <taxon>Pezizomycotina</taxon>
        <taxon>Dothideomycetes</taxon>
        <taxon>Dothideomycetidae</taxon>
        <taxon>Mycosphaerellales</taxon>
        <taxon>Mycosphaerellaceae</taxon>
        <taxon>Pseudocercospora</taxon>
    </lineage>
</organism>